<accession>A0AAE1QHJ4</accession>
<evidence type="ECO:0000313" key="3">
    <source>
        <dbReference type="EMBL" id="KAK4326639.1"/>
    </source>
</evidence>
<dbReference type="Pfam" id="PF01436">
    <property type="entry name" value="NHL"/>
    <property type="match status" value="1"/>
</dbReference>
<reference evidence="3" key="1">
    <citation type="submission" date="2023-11" db="EMBL/GenBank/DDBJ databases">
        <title>Genome assemblies of two species of porcelain crab, Petrolisthes cinctipes and Petrolisthes manimaculis (Anomura: Porcellanidae).</title>
        <authorList>
            <person name="Angst P."/>
        </authorList>
    </citation>
    <scope>NUCLEOTIDE SEQUENCE</scope>
    <source>
        <strain evidence="3">PB745_02</strain>
        <tissue evidence="3">Gill</tissue>
    </source>
</reference>
<dbReference type="InterPro" id="IPR011042">
    <property type="entry name" value="6-blade_b-propeller_TolB-like"/>
</dbReference>
<name>A0AAE1QHJ4_9EUCA</name>
<sequence>MADKPSVDDLPLCTEVILSDINKVLEYAETYSKRQVEEKINKVKDNQYELRQSYLKAYSDLQGGVCDAQAVLESWHMDLEKNLNCCLKNKEDKIKQQLTDHENQLLKLTSGIIATKVAVAASEKFQSITTPGKNKSVLDKVNDLLTIVNNIDKVDVDGVTAAVKFVANEQTFASFLNQDMPQNLGCVGGSTAPMDLQLVMMVDVDSNEFIYNIIVPKDIEKVEIQDNIKCELLLQGQEETGIPLTPKWNSNYLEIKFTCCMSSPHTLCVYLYNTHINNSPAVYKPKDSVWKHDMMPVAMKNHFQDIRVEDEEELNYITDESVMNNENPNDINIRRCLWPVPSSPPPSETPPESPPIVKMEGMLYEDQSEASTVDPSLWRISRTQKVPALPAPMRRPRMHSESCMENEHGPDYKKIRISVFYSQSDADLVISPEEGKAEVDDGQTLYIEDQMMCCSDSAVAHVYTPGVCKAFTKHLKTPRAGLQTIIEHLYQSLQPVPNSQDGNHTDAEEIDEAELSFTAEYQEKFPGEVGQQQQQQQQQQQLLPTLSQFDKRRAELVFKSSCNRKDPLNRPIGIVQLHSGEILVTDSFNDRLALLGPVGQIINYLTSPQGLHRPSAVVELPTGFIAVKDNNSIVIFDADKNFVRRIKGVLKKPFGLGVTASGCLMTVEGDIPGVLKFVILCPDEDWAIVRKEVHLNLRPEDAQFSKPRFITCFGEEKVLVVDLGLNCVYDVNWKRMCVEAVFGQPGYGEGEFRDPSGIACDKDGNIFVGDSRNHRIQVFNSRKEFECVLKMNVPLQRPSGICLAPENHILVLNYWGNSVAKYRLTS</sequence>
<evidence type="ECO:0000256" key="2">
    <source>
        <dbReference type="PROSITE-ProRule" id="PRU00504"/>
    </source>
</evidence>
<dbReference type="GO" id="GO:0043161">
    <property type="term" value="P:proteasome-mediated ubiquitin-dependent protein catabolic process"/>
    <property type="evidence" value="ECO:0007669"/>
    <property type="project" value="TreeGrafter"/>
</dbReference>
<proteinExistence type="predicted"/>
<dbReference type="Proteomes" id="UP001292094">
    <property type="component" value="Unassembled WGS sequence"/>
</dbReference>
<organism evidence="3 4">
    <name type="scientific">Petrolisthes manimaculis</name>
    <dbReference type="NCBI Taxonomy" id="1843537"/>
    <lineage>
        <taxon>Eukaryota</taxon>
        <taxon>Metazoa</taxon>
        <taxon>Ecdysozoa</taxon>
        <taxon>Arthropoda</taxon>
        <taxon>Crustacea</taxon>
        <taxon>Multicrustacea</taxon>
        <taxon>Malacostraca</taxon>
        <taxon>Eumalacostraca</taxon>
        <taxon>Eucarida</taxon>
        <taxon>Decapoda</taxon>
        <taxon>Pleocyemata</taxon>
        <taxon>Anomura</taxon>
        <taxon>Galatheoidea</taxon>
        <taxon>Porcellanidae</taxon>
        <taxon>Petrolisthes</taxon>
    </lineage>
</organism>
<evidence type="ECO:0000313" key="4">
    <source>
        <dbReference type="Proteomes" id="UP001292094"/>
    </source>
</evidence>
<dbReference type="GO" id="GO:0061630">
    <property type="term" value="F:ubiquitin protein ligase activity"/>
    <property type="evidence" value="ECO:0007669"/>
    <property type="project" value="TreeGrafter"/>
</dbReference>
<evidence type="ECO:0000256" key="1">
    <source>
        <dbReference type="ARBA" id="ARBA00022737"/>
    </source>
</evidence>
<feature type="repeat" description="NHL" evidence="2">
    <location>
        <begin position="739"/>
        <end position="782"/>
    </location>
</feature>
<dbReference type="SUPFAM" id="SSF101898">
    <property type="entry name" value="NHL repeat"/>
    <property type="match status" value="1"/>
</dbReference>
<dbReference type="CDD" id="cd05819">
    <property type="entry name" value="NHL"/>
    <property type="match status" value="1"/>
</dbReference>
<dbReference type="AlphaFoldDB" id="A0AAE1QHJ4"/>
<dbReference type="InterPro" id="IPR001258">
    <property type="entry name" value="NHL_repeat"/>
</dbReference>
<protein>
    <submittedName>
        <fullName evidence="3">Uncharacterized protein</fullName>
    </submittedName>
</protein>
<gene>
    <name evidence="3" type="ORF">Pmani_002849</name>
</gene>
<dbReference type="PANTHER" id="PTHR24104">
    <property type="entry name" value="E3 UBIQUITIN-PROTEIN LIGASE NHLRC1-RELATED"/>
    <property type="match status" value="1"/>
</dbReference>
<dbReference type="Gene3D" id="2.120.10.30">
    <property type="entry name" value="TolB, C-terminal domain"/>
    <property type="match status" value="2"/>
</dbReference>
<dbReference type="PROSITE" id="PS51125">
    <property type="entry name" value="NHL"/>
    <property type="match status" value="1"/>
</dbReference>
<dbReference type="EMBL" id="JAWZYT010000205">
    <property type="protein sequence ID" value="KAK4326639.1"/>
    <property type="molecule type" value="Genomic_DNA"/>
</dbReference>
<comment type="caution">
    <text evidence="3">The sequence shown here is derived from an EMBL/GenBank/DDBJ whole genome shotgun (WGS) entry which is preliminary data.</text>
</comment>
<dbReference type="PANTHER" id="PTHR24104:SF48">
    <property type="entry name" value="PROTEIN WECH"/>
    <property type="match status" value="1"/>
</dbReference>
<keyword evidence="4" id="KW-1185">Reference proteome</keyword>
<keyword evidence="1" id="KW-0677">Repeat</keyword>
<dbReference type="InterPro" id="IPR050952">
    <property type="entry name" value="TRIM-NHL_E3_ligases"/>
</dbReference>
<dbReference type="GO" id="GO:0000209">
    <property type="term" value="P:protein polyubiquitination"/>
    <property type="evidence" value="ECO:0007669"/>
    <property type="project" value="TreeGrafter"/>
</dbReference>